<dbReference type="SUPFAM" id="SSF48452">
    <property type="entry name" value="TPR-like"/>
    <property type="match status" value="1"/>
</dbReference>
<name>A0AAN0NGH0_9RHOB</name>
<evidence type="ECO:0000313" key="2">
    <source>
        <dbReference type="Proteomes" id="UP001451782"/>
    </source>
</evidence>
<dbReference type="RefSeq" id="WP_342071599.1">
    <property type="nucleotide sequence ID" value="NZ_CP151762.1"/>
</dbReference>
<dbReference type="Gene3D" id="1.25.40.10">
    <property type="entry name" value="Tetratricopeptide repeat domain"/>
    <property type="match status" value="1"/>
</dbReference>
<sequence length="446" mass="48371">MGAGATAQTTVDLNIDQARSIATQALLSNDPALALQIAEAILTQLPDDRAALIVVAAAAPQLGDPDRGRVAGARAFAVSRTDAQKYEAARLTALAAANDQRFTLATFWLRRALTVAPNDQERTRTLRDARGVSRLNPWSTQLSFSLAPSNNVNGGAEGEDLIIAGQDTGGNISQAGLALAGWRASLGFGTQYRLHQSRTNRTTVGIQLQTARAWITEDTTLPDEAFDTASYTLSLRHERALERGTLTFRVARSLYEYRRLENDERTTQYQNYDTWLVGVDRRYPLNDRTVLSLSVNREQLSYLNTGIGDIARLGLIGGVSYQLASGDQISASFALTDSDGDNLNYTSGEQTLSGSYRFADPIGPMSLALGGGLRWSDYPDYRVGFSTIPGGRQDTTVFANANIGFPNVSYAGFTPGLRIDANRVKSNVSRFERTTFSAGLTISSQF</sequence>
<dbReference type="AlphaFoldDB" id="A0AAN0NGH0"/>
<dbReference type="EMBL" id="CP151762">
    <property type="protein sequence ID" value="WZU65251.1"/>
    <property type="molecule type" value="Genomic_DNA"/>
</dbReference>
<dbReference type="SUPFAM" id="SSF56935">
    <property type="entry name" value="Porins"/>
    <property type="match status" value="1"/>
</dbReference>
<protein>
    <recommendedName>
        <fullName evidence="3">DUF560 domain-containing protein</fullName>
    </recommendedName>
</protein>
<reference evidence="1 2" key="1">
    <citation type="submission" date="2024-04" db="EMBL/GenBank/DDBJ databases">
        <title>Phylogenomic analyses of a clade within the roseobacter group suggest taxonomic reassignments of species of the genera Aestuariivita, Citreicella, Loktanella, Nautella, Pelagibaca, Ruegeria, Thalassobius, Thiobacimonas and Tropicibacter, and the proposal o.</title>
        <authorList>
            <person name="Jeon C.O."/>
        </authorList>
    </citation>
    <scope>NUCLEOTIDE SEQUENCE [LARGE SCALE GENOMIC DNA]</scope>
    <source>
        <strain evidence="1 2">G8-12</strain>
    </source>
</reference>
<keyword evidence="2" id="KW-1185">Reference proteome</keyword>
<dbReference type="KEGG" id="yag:AABB28_08320"/>
<organism evidence="1 2">
    <name type="scientific">Yoonia algicola</name>
    <dbReference type="NCBI Taxonomy" id="3137368"/>
    <lineage>
        <taxon>Bacteria</taxon>
        <taxon>Pseudomonadati</taxon>
        <taxon>Pseudomonadota</taxon>
        <taxon>Alphaproteobacteria</taxon>
        <taxon>Rhodobacterales</taxon>
        <taxon>Paracoccaceae</taxon>
        <taxon>Yoonia</taxon>
    </lineage>
</organism>
<gene>
    <name evidence="1" type="ORF">AABB28_08320</name>
</gene>
<dbReference type="Proteomes" id="UP001451782">
    <property type="component" value="Chromosome"/>
</dbReference>
<evidence type="ECO:0000313" key="1">
    <source>
        <dbReference type="EMBL" id="WZU65251.1"/>
    </source>
</evidence>
<proteinExistence type="predicted"/>
<evidence type="ECO:0008006" key="3">
    <source>
        <dbReference type="Google" id="ProtNLM"/>
    </source>
</evidence>
<dbReference type="InterPro" id="IPR011990">
    <property type="entry name" value="TPR-like_helical_dom_sf"/>
</dbReference>
<accession>A0AAN0NGH0</accession>